<evidence type="ECO:0000313" key="3">
    <source>
        <dbReference type="Proteomes" id="UP000743370"/>
    </source>
</evidence>
<dbReference type="Proteomes" id="UP000743370">
    <property type="component" value="Unassembled WGS sequence"/>
</dbReference>
<accession>A0A8T0LCZ5</accession>
<organism evidence="2 3">
    <name type="scientific">Phaseolus angularis</name>
    <name type="common">Azuki bean</name>
    <name type="synonym">Vigna angularis</name>
    <dbReference type="NCBI Taxonomy" id="3914"/>
    <lineage>
        <taxon>Eukaryota</taxon>
        <taxon>Viridiplantae</taxon>
        <taxon>Streptophyta</taxon>
        <taxon>Embryophyta</taxon>
        <taxon>Tracheophyta</taxon>
        <taxon>Spermatophyta</taxon>
        <taxon>Magnoliopsida</taxon>
        <taxon>eudicotyledons</taxon>
        <taxon>Gunneridae</taxon>
        <taxon>Pentapetalae</taxon>
        <taxon>rosids</taxon>
        <taxon>fabids</taxon>
        <taxon>Fabales</taxon>
        <taxon>Fabaceae</taxon>
        <taxon>Papilionoideae</taxon>
        <taxon>50 kb inversion clade</taxon>
        <taxon>NPAAA clade</taxon>
        <taxon>indigoferoid/millettioid clade</taxon>
        <taxon>Phaseoleae</taxon>
        <taxon>Vigna</taxon>
    </lineage>
</organism>
<comment type="caution">
    <text evidence="2">The sequence shown here is derived from an EMBL/GenBank/DDBJ whole genome shotgun (WGS) entry which is preliminary data.</text>
</comment>
<reference evidence="2 3" key="1">
    <citation type="submission" date="2020-05" db="EMBL/GenBank/DDBJ databases">
        <title>Vigna angularis (adzuki bean) Var. LongXiaoDou No. 4 denovo assembly.</title>
        <authorList>
            <person name="Xiang H."/>
        </authorList>
    </citation>
    <scope>NUCLEOTIDE SEQUENCE [LARGE SCALE GENOMIC DNA]</scope>
    <source>
        <tissue evidence="2">Leaf</tissue>
    </source>
</reference>
<evidence type="ECO:0000256" key="1">
    <source>
        <dbReference type="SAM" id="MobiDB-lite"/>
    </source>
</evidence>
<sequence length="230" mass="25835">MMYWIEGVVSSNLPALISIALANKHCAPLFLHHSTSKDVDRDVPPLPSRVEDKDSPSSCSYINLAPFLCLVQKNRYDKQCLHSMVGTRHTQTNLLLVEVGRPERQRSSSNVGQYIQTPIHRPYLCKSDPIQPYSPYLIVRSFLFLPLALQQHRGQKHSLFVEGVSEEYLSLLVMIGCKSLLCRDSVPEFTDPDPLPFSLPSPLPQWPQDPFLATVLLEGKGQKREASGSP</sequence>
<dbReference type="AlphaFoldDB" id="A0A8T0LCZ5"/>
<name>A0A8T0LCZ5_PHAAN</name>
<evidence type="ECO:0000313" key="2">
    <source>
        <dbReference type="EMBL" id="KAG2409381.1"/>
    </source>
</evidence>
<protein>
    <submittedName>
        <fullName evidence="2">Uncharacterized protein</fullName>
    </submittedName>
</protein>
<feature type="region of interest" description="Disordered" evidence="1">
    <location>
        <begin position="37"/>
        <end position="56"/>
    </location>
</feature>
<dbReference type="EMBL" id="JABFOF010000001">
    <property type="protein sequence ID" value="KAG2409381.1"/>
    <property type="molecule type" value="Genomic_DNA"/>
</dbReference>
<feature type="compositionally biased region" description="Basic and acidic residues" evidence="1">
    <location>
        <begin position="37"/>
        <end position="55"/>
    </location>
</feature>
<gene>
    <name evidence="2" type="ORF">HKW66_Vig0000460</name>
</gene>
<proteinExistence type="predicted"/>